<organism evidence="2 3">
    <name type="scientific">Streptomyces heilongjiangensis</name>
    <dbReference type="NCBI Taxonomy" id="945052"/>
    <lineage>
        <taxon>Bacteria</taxon>
        <taxon>Bacillati</taxon>
        <taxon>Actinomycetota</taxon>
        <taxon>Actinomycetes</taxon>
        <taxon>Kitasatosporales</taxon>
        <taxon>Streptomycetaceae</taxon>
        <taxon>Streptomyces</taxon>
    </lineage>
</organism>
<reference evidence="3" key="1">
    <citation type="journal article" date="2019" name="Int. J. Syst. Evol. Microbiol.">
        <title>The Global Catalogue of Microorganisms (GCM) 10K type strain sequencing project: providing services to taxonomists for standard genome sequencing and annotation.</title>
        <authorList>
            <consortium name="The Broad Institute Genomics Platform"/>
            <consortium name="The Broad Institute Genome Sequencing Center for Infectious Disease"/>
            <person name="Wu L."/>
            <person name="Ma J."/>
        </authorList>
    </citation>
    <scope>NUCLEOTIDE SEQUENCE [LARGE SCALE GENOMIC DNA]</scope>
    <source>
        <strain evidence="3">JCM 9918</strain>
    </source>
</reference>
<dbReference type="EMBL" id="JBHSNZ010000009">
    <property type="protein sequence ID" value="MFC5809009.1"/>
    <property type="molecule type" value="Genomic_DNA"/>
</dbReference>
<gene>
    <name evidence="2" type="ORF">ACFQGO_16105</name>
</gene>
<proteinExistence type="predicted"/>
<feature type="compositionally biased region" description="Basic residues" evidence="1">
    <location>
        <begin position="132"/>
        <end position="146"/>
    </location>
</feature>
<evidence type="ECO:0000313" key="3">
    <source>
        <dbReference type="Proteomes" id="UP001596112"/>
    </source>
</evidence>
<comment type="caution">
    <text evidence="2">The sequence shown here is derived from an EMBL/GenBank/DDBJ whole genome shotgun (WGS) entry which is preliminary data.</text>
</comment>
<feature type="compositionally biased region" description="Polar residues" evidence="1">
    <location>
        <begin position="65"/>
        <end position="80"/>
    </location>
</feature>
<accession>A0ABW1B8A5</accession>
<feature type="region of interest" description="Disordered" evidence="1">
    <location>
        <begin position="59"/>
        <end position="94"/>
    </location>
</feature>
<dbReference type="RefSeq" id="WP_272169320.1">
    <property type="nucleotide sequence ID" value="NZ_JAQOSL010000009.1"/>
</dbReference>
<name>A0ABW1B8A5_9ACTN</name>
<dbReference type="Proteomes" id="UP001596112">
    <property type="component" value="Unassembled WGS sequence"/>
</dbReference>
<feature type="region of interest" description="Disordered" evidence="1">
    <location>
        <begin position="130"/>
        <end position="159"/>
    </location>
</feature>
<keyword evidence="3" id="KW-1185">Reference proteome</keyword>
<evidence type="ECO:0008006" key="4">
    <source>
        <dbReference type="Google" id="ProtNLM"/>
    </source>
</evidence>
<evidence type="ECO:0000313" key="2">
    <source>
        <dbReference type="EMBL" id="MFC5809009.1"/>
    </source>
</evidence>
<evidence type="ECO:0000256" key="1">
    <source>
        <dbReference type="SAM" id="MobiDB-lite"/>
    </source>
</evidence>
<protein>
    <recommendedName>
        <fullName evidence="4">Secreted protein</fullName>
    </recommendedName>
</protein>
<feature type="compositionally biased region" description="Low complexity" evidence="1">
    <location>
        <begin position="147"/>
        <end position="159"/>
    </location>
</feature>
<sequence>MPPRTRMTSYVRPPRTRMPSYVRRAWVHSPWLRLLAALVRGCLLITITLCAFVHGPVDQSHRTPAPSSTVLTKVEPSSSHETPHGPHDHHTAEECVPPGVLRASATQSDLPPATDHAPLLSAVAVTAVRPPWRGRRRPHGRRRARTGRSALARSSRWRI</sequence>
<feature type="compositionally biased region" description="Basic and acidic residues" evidence="1">
    <location>
        <begin position="81"/>
        <end position="93"/>
    </location>
</feature>